<name>A0A2Z4LMY2_9BACT</name>
<evidence type="ECO:0000313" key="1">
    <source>
        <dbReference type="EMBL" id="AWX42778.1"/>
    </source>
</evidence>
<organism evidence="1 2">
    <name type="scientific">Metamycoplasma cloacale</name>
    <dbReference type="NCBI Taxonomy" id="92401"/>
    <lineage>
        <taxon>Bacteria</taxon>
        <taxon>Bacillati</taxon>
        <taxon>Mycoplasmatota</taxon>
        <taxon>Mycoplasmoidales</taxon>
        <taxon>Metamycoplasmataceae</taxon>
        <taxon>Metamycoplasma</taxon>
    </lineage>
</organism>
<dbReference type="RefSeq" id="WP_112541173.1">
    <property type="nucleotide sequence ID" value="NZ_CP030103.1"/>
</dbReference>
<accession>A0A2Z4LMY2</accession>
<protein>
    <submittedName>
        <fullName evidence="1">Uncharacterized protein</fullName>
    </submittedName>
</protein>
<sequence>MKKSKKIALIVLGLATIAAVSTTAYVFARKSNKTVKENKITSLINEIKEYQQQNSNVKDDIALNVEFKTLIDNLDKQKDIKDEKELKNILDSSNAEFNVLKNKMEYLKIANNINAYLNDIKDEKYKNVHTELLNKMNEQNELVKNSKKNDEIENAKTALTNALTKAKQDVQKIDETVNITNTLTKLNEEITKEIATWTDPKYETLKTELTNFLDEQNTASKKENITLDELKTIVESIKNKFNEIQGKKLEMDKEANKNELNTLVTSATSILENSYLINGEDSTNKDQLNAVIKLSRELIENTDTTSEKYQQQISELRKAINTAEEQINTQRNALLSILREKVESPTDYLNDEEFKKNPKDLNKTLNSEIEKANAILSADSKTISKTDLLNAINKVVETQEGIKNYVAALNDLKSLKEYRDKIQTKYTLNIENLNFDIMSYETNLNRTYPSLKIYASVKALIARGKNKAVLNDFDAYKSAINEFKNSEENKLYFVDNINNLDKIFEEFDTKTEISSEMSDENINIITNMHNKLLEAQQTKKTLVWNKYVELTTKAKKYLINEDYSEINSVHYGFELKKLIDDYAHYTEEIETSAVHRVNAKILESLSKIDSSLKSDIQTVYNNIETYISTEGNEETKKQKIQEKLNEIKEQITSNKSSGDIKTVLTKLKELNEFFKTNK</sequence>
<gene>
    <name evidence="1" type="ORF">DK849_01725</name>
</gene>
<proteinExistence type="predicted"/>
<keyword evidence="2" id="KW-1185">Reference proteome</keyword>
<dbReference type="OrthoDB" id="9925558at2"/>
<dbReference type="KEGG" id="mclo:DK849_01725"/>
<dbReference type="AlphaFoldDB" id="A0A2Z4LMY2"/>
<dbReference type="Proteomes" id="UP000249865">
    <property type="component" value="Chromosome"/>
</dbReference>
<dbReference type="EMBL" id="CP030103">
    <property type="protein sequence ID" value="AWX42778.1"/>
    <property type="molecule type" value="Genomic_DNA"/>
</dbReference>
<evidence type="ECO:0000313" key="2">
    <source>
        <dbReference type="Proteomes" id="UP000249865"/>
    </source>
</evidence>
<reference evidence="2" key="1">
    <citation type="submission" date="2018-06" db="EMBL/GenBank/DDBJ databases">
        <title>Complete genome sequences of Mycoplasma anatis, M. anseris and M. cloacale type strains.</title>
        <authorList>
            <person name="Grozner D."/>
            <person name="Forro B."/>
            <person name="Sulyok K.M."/>
            <person name="Marton S."/>
            <person name="Kreizinger Z."/>
            <person name="Banyai K."/>
            <person name="Gyuranecz M."/>
        </authorList>
    </citation>
    <scope>NUCLEOTIDE SEQUENCE [LARGE SCALE GENOMIC DNA]</scope>
    <source>
        <strain evidence="2">NCTC 10199</strain>
    </source>
</reference>